<evidence type="ECO:0000313" key="6">
    <source>
        <dbReference type="Proteomes" id="UP000655225"/>
    </source>
</evidence>
<feature type="compositionally biased region" description="Low complexity" evidence="3">
    <location>
        <begin position="95"/>
        <end position="106"/>
    </location>
</feature>
<feature type="region of interest" description="Disordered" evidence="3">
    <location>
        <begin position="331"/>
        <end position="357"/>
    </location>
</feature>
<name>A0A835D766_TETSI</name>
<dbReference type="OMA" id="CAMDYST"/>
<reference evidence="5 6" key="1">
    <citation type="submission" date="2020-04" db="EMBL/GenBank/DDBJ databases">
        <title>Plant Genome Project.</title>
        <authorList>
            <person name="Zhang R.-G."/>
        </authorList>
    </citation>
    <scope>NUCLEOTIDE SEQUENCE [LARGE SCALE GENOMIC DNA]</scope>
    <source>
        <strain evidence="5">YNK0</strain>
        <tissue evidence="5">Leaf</tissue>
    </source>
</reference>
<feature type="compositionally biased region" description="Low complexity" evidence="3">
    <location>
        <begin position="9"/>
        <end position="23"/>
    </location>
</feature>
<dbReference type="InterPro" id="IPR013083">
    <property type="entry name" value="Znf_RING/FYVE/PHD"/>
</dbReference>
<keyword evidence="1" id="KW-0479">Metal-binding</keyword>
<sequence>MSAMVAKGSSSSSSNCSQVSHVSVQEKGSRNKRKFRADPPLADPTKVPSLSHPSYEFSAEKSQNTPPLGHGHSACDLCSLDQYHPGVLKSDLGLPSVPGSSEVGSSQPREEVEANEFQDADWSDLTESQLEELVLNNLDTIFKSAIKKIAACGYSEEVATKAVLRSGLCYGCKDTVSNIVDNTLAFLRNGQEVDASRDHFFEDLQQLEMYILAEMVCVLREVRPFFSTGDAMWCLLICDMNVSHACAMEGDPLSIFGGGEGPGWSSSVSTLPQLKSGANSSEPNLLNPNKPNPSQCAHSSQSNTATVVGIPNLPNPSNPLVLEGIPPVKEPVSTSDSMEKFSGVNGERIQTTSQSSATEVKLGVGRKGHSISSKRGYILKQNSFHLEKNSRAYESKGALKTGKLNGLGGLILDKELKSVSDSTAVNLKNSSLSKAVEVDAPQADENHLSISAGLSTPSVFDPKTVNTKCVLPTTTTPSALPTTSVPSALPTANTELSLSLPTKSNTAPKPLCCNAEAPNCSYAGIPYDKSLAQWVPQDKKDEMIMKLVPRVRELQNQLQEWTEWGNHKVMQAARRLSKDKAELKNLRQEKAEVERLKKEKQTLEENAMKKHSEMENALRKARGQEERVNCTVCRLEVENSELRQEMEVAKLQAAESAASCQEASEREKKTLQKFQSWERQKNLFQDELLIEKRKLAHLQPELEQAKDLQDQLEARRRQEEKAKEELLMQARSIRKEREQIEALTKSKEDVIRMKAVNDLQRYEDDIQKLENEISQLRLKTDSSKIAALRWGVDGSYDSRLTDGNSISTPKGTQTPYISQLVADFQEDYWGTGGVKRERECVMCLSEEMSVVFLPCAHQVVCTKCNDFHEKQGMKDCPSCRTPIQRRICVRYYARS</sequence>
<dbReference type="InterPro" id="IPR046527">
    <property type="entry name" value="PIR2-like_helical"/>
</dbReference>
<evidence type="ECO:0000256" key="3">
    <source>
        <dbReference type="SAM" id="MobiDB-lite"/>
    </source>
</evidence>
<dbReference type="PANTHER" id="PTHR46405">
    <property type="entry name" value="OS05G0141500 PROTEIN"/>
    <property type="match status" value="1"/>
</dbReference>
<feature type="compositionally biased region" description="Polar residues" evidence="3">
    <location>
        <begin position="266"/>
        <end position="282"/>
    </location>
</feature>
<keyword evidence="2" id="KW-0175">Coiled coil</keyword>
<keyword evidence="6" id="KW-1185">Reference proteome</keyword>
<dbReference type="InterPro" id="IPR001841">
    <property type="entry name" value="Znf_RING"/>
</dbReference>
<accession>A0A835D766</accession>
<evidence type="ECO:0000256" key="1">
    <source>
        <dbReference type="PROSITE-ProRule" id="PRU00175"/>
    </source>
</evidence>
<feature type="compositionally biased region" description="Polar residues" evidence="3">
    <location>
        <begin position="348"/>
        <end position="357"/>
    </location>
</feature>
<feature type="coiled-coil region" evidence="2">
    <location>
        <begin position="702"/>
        <end position="786"/>
    </location>
</feature>
<feature type="region of interest" description="Disordered" evidence="3">
    <location>
        <begin position="266"/>
        <end position="303"/>
    </location>
</feature>
<feature type="domain" description="RING-type" evidence="4">
    <location>
        <begin position="840"/>
        <end position="880"/>
    </location>
</feature>
<feature type="region of interest" description="Disordered" evidence="3">
    <location>
        <begin position="1"/>
        <end position="71"/>
    </location>
</feature>
<feature type="compositionally biased region" description="Polar residues" evidence="3">
    <location>
        <begin position="294"/>
        <end position="303"/>
    </location>
</feature>
<dbReference type="PROSITE" id="PS50089">
    <property type="entry name" value="ZF_RING_2"/>
    <property type="match status" value="1"/>
</dbReference>
<dbReference type="AlphaFoldDB" id="A0A835D766"/>
<dbReference type="EMBL" id="JABCRI010000016">
    <property type="protein sequence ID" value="KAF8392506.1"/>
    <property type="molecule type" value="Genomic_DNA"/>
</dbReference>
<dbReference type="SUPFAM" id="SSF57850">
    <property type="entry name" value="RING/U-box"/>
    <property type="match status" value="1"/>
</dbReference>
<dbReference type="Pfam" id="PF13920">
    <property type="entry name" value="zf-C3HC4_3"/>
    <property type="match status" value="1"/>
</dbReference>
<dbReference type="CDD" id="cd23128">
    <property type="entry name" value="RING-HC_MIP1-like"/>
    <property type="match status" value="1"/>
</dbReference>
<feature type="compositionally biased region" description="Low complexity" evidence="3">
    <location>
        <begin position="283"/>
        <end position="293"/>
    </location>
</feature>
<dbReference type="GO" id="GO:0008270">
    <property type="term" value="F:zinc ion binding"/>
    <property type="evidence" value="ECO:0007669"/>
    <property type="project" value="UniProtKB-KW"/>
</dbReference>
<dbReference type="Gene3D" id="3.30.40.10">
    <property type="entry name" value="Zinc/RING finger domain, C3HC4 (zinc finger)"/>
    <property type="match status" value="1"/>
</dbReference>
<dbReference type="Proteomes" id="UP000655225">
    <property type="component" value="Unassembled WGS sequence"/>
</dbReference>
<evidence type="ECO:0000259" key="4">
    <source>
        <dbReference type="PROSITE" id="PS50089"/>
    </source>
</evidence>
<gene>
    <name evidence="5" type="ORF">HHK36_022848</name>
</gene>
<feature type="coiled-coil region" evidence="2">
    <location>
        <begin position="569"/>
        <end position="624"/>
    </location>
</feature>
<keyword evidence="1" id="KW-0863">Zinc-finger</keyword>
<dbReference type="Pfam" id="PF20235">
    <property type="entry name" value="PIR2-like_helical"/>
    <property type="match status" value="1"/>
</dbReference>
<keyword evidence="1" id="KW-0862">Zinc</keyword>
<organism evidence="5 6">
    <name type="scientific">Tetracentron sinense</name>
    <name type="common">Spur-leaf</name>
    <dbReference type="NCBI Taxonomy" id="13715"/>
    <lineage>
        <taxon>Eukaryota</taxon>
        <taxon>Viridiplantae</taxon>
        <taxon>Streptophyta</taxon>
        <taxon>Embryophyta</taxon>
        <taxon>Tracheophyta</taxon>
        <taxon>Spermatophyta</taxon>
        <taxon>Magnoliopsida</taxon>
        <taxon>Trochodendrales</taxon>
        <taxon>Trochodendraceae</taxon>
        <taxon>Tetracentron</taxon>
    </lineage>
</organism>
<dbReference type="PANTHER" id="PTHR46405:SF2">
    <property type="entry name" value="OS05G0141500 PROTEIN"/>
    <property type="match status" value="1"/>
</dbReference>
<comment type="caution">
    <text evidence="5">The sequence shown here is derived from an EMBL/GenBank/DDBJ whole genome shotgun (WGS) entry which is preliminary data.</text>
</comment>
<protein>
    <recommendedName>
        <fullName evidence="4">RING-type domain-containing protein</fullName>
    </recommendedName>
</protein>
<feature type="region of interest" description="Disordered" evidence="3">
    <location>
        <begin position="94"/>
        <end position="120"/>
    </location>
</feature>
<dbReference type="InterPro" id="IPR046934">
    <property type="entry name" value="PIR2-like"/>
</dbReference>
<dbReference type="OrthoDB" id="774873at2759"/>
<evidence type="ECO:0000313" key="5">
    <source>
        <dbReference type="EMBL" id="KAF8392506.1"/>
    </source>
</evidence>
<proteinExistence type="predicted"/>
<evidence type="ECO:0000256" key="2">
    <source>
        <dbReference type="SAM" id="Coils"/>
    </source>
</evidence>